<evidence type="ECO:0000313" key="1">
    <source>
        <dbReference type="EMBL" id="MBX02393.1"/>
    </source>
</evidence>
<name>A0A2P2K9N0_RHIMU</name>
<accession>A0A2P2K9N0</accession>
<reference evidence="1" key="1">
    <citation type="submission" date="2018-02" db="EMBL/GenBank/DDBJ databases">
        <title>Rhizophora mucronata_Transcriptome.</title>
        <authorList>
            <person name="Meera S.P."/>
            <person name="Sreeshan A."/>
            <person name="Augustine A."/>
        </authorList>
    </citation>
    <scope>NUCLEOTIDE SEQUENCE</scope>
    <source>
        <tissue evidence="1">Leaf</tissue>
    </source>
</reference>
<organism evidence="1">
    <name type="scientific">Rhizophora mucronata</name>
    <name type="common">Asiatic mangrove</name>
    <dbReference type="NCBI Taxonomy" id="61149"/>
    <lineage>
        <taxon>Eukaryota</taxon>
        <taxon>Viridiplantae</taxon>
        <taxon>Streptophyta</taxon>
        <taxon>Embryophyta</taxon>
        <taxon>Tracheophyta</taxon>
        <taxon>Spermatophyta</taxon>
        <taxon>Magnoliopsida</taxon>
        <taxon>eudicotyledons</taxon>
        <taxon>Gunneridae</taxon>
        <taxon>Pentapetalae</taxon>
        <taxon>rosids</taxon>
        <taxon>fabids</taxon>
        <taxon>Malpighiales</taxon>
        <taxon>Rhizophoraceae</taxon>
        <taxon>Rhizophora</taxon>
    </lineage>
</organism>
<proteinExistence type="predicted"/>
<dbReference type="EMBL" id="GGEC01021909">
    <property type="protein sequence ID" value="MBX02393.1"/>
    <property type="molecule type" value="Transcribed_RNA"/>
</dbReference>
<sequence>MHFTIHDSLSLRTGPICVYNHSFGILTIVRICFTIDNPIASHHIFQILLNIKEDLECIL</sequence>
<dbReference type="AlphaFoldDB" id="A0A2P2K9N0"/>
<protein>
    <submittedName>
        <fullName evidence="1">Uncharacterized protein</fullName>
    </submittedName>
</protein>